<evidence type="ECO:0000313" key="2">
    <source>
        <dbReference type="Proteomes" id="UP001141253"/>
    </source>
</evidence>
<dbReference type="EMBL" id="JAPFFI010000023">
    <property type="protein sequence ID" value="KAJ6323225.1"/>
    <property type="molecule type" value="Genomic_DNA"/>
</dbReference>
<protein>
    <recommendedName>
        <fullName evidence="3">PH domain-containing protein</fullName>
    </recommendedName>
</protein>
<reference evidence="1" key="2">
    <citation type="journal article" date="2023" name="Int. J. Mol. Sci.">
        <title>De Novo Assembly and Annotation of 11 Diverse Shrub Willow (Salix) Genomes Reveals Novel Gene Organization in Sex-Linked Regions.</title>
        <authorList>
            <person name="Hyden B."/>
            <person name="Feng K."/>
            <person name="Yates T.B."/>
            <person name="Jawdy S."/>
            <person name="Cereghino C."/>
            <person name="Smart L.B."/>
            <person name="Muchero W."/>
        </authorList>
    </citation>
    <scope>NUCLEOTIDE SEQUENCE</scope>
    <source>
        <tissue evidence="1">Shoot tip</tissue>
    </source>
</reference>
<keyword evidence="2" id="KW-1185">Reference proteome</keyword>
<organism evidence="1 2">
    <name type="scientific">Salix suchowensis</name>
    <dbReference type="NCBI Taxonomy" id="1278906"/>
    <lineage>
        <taxon>Eukaryota</taxon>
        <taxon>Viridiplantae</taxon>
        <taxon>Streptophyta</taxon>
        <taxon>Embryophyta</taxon>
        <taxon>Tracheophyta</taxon>
        <taxon>Spermatophyta</taxon>
        <taxon>Magnoliopsida</taxon>
        <taxon>eudicotyledons</taxon>
        <taxon>Gunneridae</taxon>
        <taxon>Pentapetalae</taxon>
        <taxon>rosids</taxon>
        <taxon>fabids</taxon>
        <taxon>Malpighiales</taxon>
        <taxon>Salicaceae</taxon>
        <taxon>Saliceae</taxon>
        <taxon>Salix</taxon>
    </lineage>
</organism>
<dbReference type="Proteomes" id="UP001141253">
    <property type="component" value="Chromosome 8"/>
</dbReference>
<evidence type="ECO:0008006" key="3">
    <source>
        <dbReference type="Google" id="ProtNLM"/>
    </source>
</evidence>
<accession>A0ABQ9A5H5</accession>
<evidence type="ECO:0000313" key="1">
    <source>
        <dbReference type="EMBL" id="KAJ6323225.1"/>
    </source>
</evidence>
<proteinExistence type="predicted"/>
<name>A0ABQ9A5H5_9ROSI</name>
<comment type="caution">
    <text evidence="1">The sequence shown here is derived from an EMBL/GenBank/DDBJ whole genome shotgun (WGS) entry which is preliminary data.</text>
</comment>
<sequence length="86" mass="9923">MGSKEDMQEWLLSVGIISPVTKESAGAMYHQQLSCQGLFRLPPVLLTIRFCQNPPRESWWNDQSYRCLLLFNRARGTGLYFVLTVQ</sequence>
<gene>
    <name evidence="1" type="ORF">OIU77_012957</name>
</gene>
<reference evidence="1" key="1">
    <citation type="submission" date="2022-10" db="EMBL/GenBank/DDBJ databases">
        <authorList>
            <person name="Hyden B.L."/>
            <person name="Feng K."/>
            <person name="Yates T."/>
            <person name="Jawdy S."/>
            <person name="Smart L.B."/>
            <person name="Muchero W."/>
        </authorList>
    </citation>
    <scope>NUCLEOTIDE SEQUENCE</scope>
    <source>
        <tissue evidence="1">Shoot tip</tissue>
    </source>
</reference>